<dbReference type="GO" id="GO:0020037">
    <property type="term" value="F:heme binding"/>
    <property type="evidence" value="ECO:0007669"/>
    <property type="project" value="InterPro"/>
</dbReference>
<feature type="signal peptide" evidence="7">
    <location>
        <begin position="1"/>
        <end position="23"/>
    </location>
</feature>
<proteinExistence type="predicted"/>
<keyword evidence="3 6" id="KW-0479">Metal-binding</keyword>
<feature type="chain" id="PRO_5004215619" evidence="7">
    <location>
        <begin position="24"/>
        <end position="102"/>
    </location>
</feature>
<dbReference type="STRING" id="349521.HCH_04415"/>
<dbReference type="OrthoDB" id="9796421at2"/>
<protein>
    <submittedName>
        <fullName evidence="9">Cytochrome c553</fullName>
    </submittedName>
</protein>
<evidence type="ECO:0000256" key="2">
    <source>
        <dbReference type="ARBA" id="ARBA00022617"/>
    </source>
</evidence>
<dbReference type="GO" id="GO:0009055">
    <property type="term" value="F:electron transfer activity"/>
    <property type="evidence" value="ECO:0007669"/>
    <property type="project" value="InterPro"/>
</dbReference>
<dbReference type="InterPro" id="IPR050597">
    <property type="entry name" value="Cytochrome_c_Oxidase_Subunit"/>
</dbReference>
<dbReference type="eggNOG" id="COG2863">
    <property type="taxonomic scope" value="Bacteria"/>
</dbReference>
<dbReference type="PANTHER" id="PTHR33751:SF9">
    <property type="entry name" value="CYTOCHROME C4"/>
    <property type="match status" value="1"/>
</dbReference>
<keyword evidence="1" id="KW-0813">Transport</keyword>
<reference evidence="9 10" key="1">
    <citation type="journal article" date="2005" name="Nucleic Acids Res.">
        <title>Genomic blueprint of Hahella chejuensis, a marine microbe producing an algicidal agent.</title>
        <authorList>
            <person name="Jeong H."/>
            <person name="Yim J.H."/>
            <person name="Lee C."/>
            <person name="Choi S.-H."/>
            <person name="Park Y.K."/>
            <person name="Yoon S.H."/>
            <person name="Hur C.-G."/>
            <person name="Kang H.-Y."/>
            <person name="Kim D."/>
            <person name="Lee H.H."/>
            <person name="Park K.H."/>
            <person name="Park S.-H."/>
            <person name="Park H.-S."/>
            <person name="Lee H.K."/>
            <person name="Oh T.K."/>
            <person name="Kim J.F."/>
        </authorList>
    </citation>
    <scope>NUCLEOTIDE SEQUENCE [LARGE SCALE GENOMIC DNA]</scope>
    <source>
        <strain evidence="9 10">KCTC 2396</strain>
    </source>
</reference>
<evidence type="ECO:0000313" key="9">
    <source>
        <dbReference type="EMBL" id="ABC31119.1"/>
    </source>
</evidence>
<dbReference type="GO" id="GO:0046872">
    <property type="term" value="F:metal ion binding"/>
    <property type="evidence" value="ECO:0007669"/>
    <property type="project" value="UniProtKB-KW"/>
</dbReference>
<keyword evidence="5 6" id="KW-0408">Iron</keyword>
<dbReference type="InterPro" id="IPR009056">
    <property type="entry name" value="Cyt_c-like_dom"/>
</dbReference>
<dbReference type="EMBL" id="CP000155">
    <property type="protein sequence ID" value="ABC31119.1"/>
    <property type="molecule type" value="Genomic_DNA"/>
</dbReference>
<evidence type="ECO:0000256" key="3">
    <source>
        <dbReference type="ARBA" id="ARBA00022723"/>
    </source>
</evidence>
<keyword evidence="2 6" id="KW-0349">Heme</keyword>
<accession>Q2SE05</accession>
<evidence type="ECO:0000256" key="6">
    <source>
        <dbReference type="PROSITE-ProRule" id="PRU00433"/>
    </source>
</evidence>
<dbReference type="SUPFAM" id="SSF46626">
    <property type="entry name" value="Cytochrome c"/>
    <property type="match status" value="1"/>
</dbReference>
<keyword evidence="4" id="KW-0249">Electron transport</keyword>
<evidence type="ECO:0000256" key="5">
    <source>
        <dbReference type="ARBA" id="ARBA00023004"/>
    </source>
</evidence>
<dbReference type="HOGENOM" id="CLU_128253_1_2_6"/>
<gene>
    <name evidence="9" type="ordered locus">HCH_04415</name>
</gene>
<evidence type="ECO:0000256" key="7">
    <source>
        <dbReference type="SAM" id="SignalP"/>
    </source>
</evidence>
<organism evidence="9 10">
    <name type="scientific">Hahella chejuensis (strain KCTC 2396)</name>
    <dbReference type="NCBI Taxonomy" id="349521"/>
    <lineage>
        <taxon>Bacteria</taxon>
        <taxon>Pseudomonadati</taxon>
        <taxon>Pseudomonadota</taxon>
        <taxon>Gammaproteobacteria</taxon>
        <taxon>Oceanospirillales</taxon>
        <taxon>Hahellaceae</taxon>
        <taxon>Hahella</taxon>
    </lineage>
</organism>
<dbReference type="PANTHER" id="PTHR33751">
    <property type="entry name" value="CBB3-TYPE CYTOCHROME C OXIDASE SUBUNIT FIXP"/>
    <property type="match status" value="1"/>
</dbReference>
<dbReference type="AlphaFoldDB" id="Q2SE05"/>
<dbReference type="Pfam" id="PF00034">
    <property type="entry name" value="Cytochrom_C"/>
    <property type="match status" value="1"/>
</dbReference>
<keyword evidence="7" id="KW-0732">Signal</keyword>
<dbReference type="InterPro" id="IPR036909">
    <property type="entry name" value="Cyt_c-like_dom_sf"/>
</dbReference>
<evidence type="ECO:0000313" key="10">
    <source>
        <dbReference type="Proteomes" id="UP000000238"/>
    </source>
</evidence>
<sequence>MGISKPAALVCLVAAVLSGNALAGDPAVGKSKAATCAGCHGGEGVSGNGLWPNLAGQKEGYLIKQLKDFRDGKRNDPMMSSMAKPLSDDDIANLAAFYSQLK</sequence>
<dbReference type="RefSeq" id="WP_011398186.1">
    <property type="nucleotide sequence ID" value="NC_007645.1"/>
</dbReference>
<evidence type="ECO:0000259" key="8">
    <source>
        <dbReference type="PROSITE" id="PS51007"/>
    </source>
</evidence>
<keyword evidence="10" id="KW-1185">Reference proteome</keyword>
<dbReference type="Gene3D" id="1.10.760.10">
    <property type="entry name" value="Cytochrome c-like domain"/>
    <property type="match status" value="1"/>
</dbReference>
<dbReference type="Proteomes" id="UP000000238">
    <property type="component" value="Chromosome"/>
</dbReference>
<evidence type="ECO:0000256" key="4">
    <source>
        <dbReference type="ARBA" id="ARBA00022982"/>
    </source>
</evidence>
<name>Q2SE05_HAHCH</name>
<dbReference type="KEGG" id="hch:HCH_04415"/>
<evidence type="ECO:0000256" key="1">
    <source>
        <dbReference type="ARBA" id="ARBA00022448"/>
    </source>
</evidence>
<dbReference type="PROSITE" id="PS51007">
    <property type="entry name" value="CYTC"/>
    <property type="match status" value="1"/>
</dbReference>
<feature type="domain" description="Cytochrome c" evidence="8">
    <location>
        <begin position="19"/>
        <end position="102"/>
    </location>
</feature>